<dbReference type="InterPro" id="IPR043504">
    <property type="entry name" value="Peptidase_S1_PA_chymotrypsin"/>
</dbReference>
<dbReference type="SMART" id="SM00736">
    <property type="entry name" value="CADG"/>
    <property type="match status" value="1"/>
</dbReference>
<comment type="caution">
    <text evidence="3">The sequence shown here is derived from an EMBL/GenBank/DDBJ whole genome shotgun (WGS) entry which is preliminary data.</text>
</comment>
<keyword evidence="4" id="KW-1185">Reference proteome</keyword>
<dbReference type="Gene3D" id="2.60.40.10">
    <property type="entry name" value="Immunoglobulins"/>
    <property type="match status" value="1"/>
</dbReference>
<dbReference type="InterPro" id="IPR013783">
    <property type="entry name" value="Ig-like_fold"/>
</dbReference>
<dbReference type="Pfam" id="PF13365">
    <property type="entry name" value="Trypsin_2"/>
    <property type="match status" value="1"/>
</dbReference>
<gene>
    <name evidence="3" type="ORF">ACFOZ4_05625</name>
</gene>
<keyword evidence="1" id="KW-0732">Signal</keyword>
<feature type="chain" id="PRO_5045573620" evidence="1">
    <location>
        <begin position="28"/>
        <end position="521"/>
    </location>
</feature>
<dbReference type="SUPFAM" id="SSF49313">
    <property type="entry name" value="Cadherin-like"/>
    <property type="match status" value="1"/>
</dbReference>
<evidence type="ECO:0000313" key="3">
    <source>
        <dbReference type="EMBL" id="MFC4130082.1"/>
    </source>
</evidence>
<dbReference type="Proteomes" id="UP001595816">
    <property type="component" value="Unassembled WGS sequence"/>
</dbReference>
<evidence type="ECO:0000259" key="2">
    <source>
        <dbReference type="SMART" id="SM00736"/>
    </source>
</evidence>
<dbReference type="InterPro" id="IPR009003">
    <property type="entry name" value="Peptidase_S1_PA"/>
</dbReference>
<reference evidence="4" key="1">
    <citation type="journal article" date="2019" name="Int. J. Syst. Evol. Microbiol.">
        <title>The Global Catalogue of Microorganisms (GCM) 10K type strain sequencing project: providing services to taxonomists for standard genome sequencing and annotation.</title>
        <authorList>
            <consortium name="The Broad Institute Genomics Platform"/>
            <consortium name="The Broad Institute Genome Sequencing Center for Infectious Disease"/>
            <person name="Wu L."/>
            <person name="Ma J."/>
        </authorList>
    </citation>
    <scope>NUCLEOTIDE SEQUENCE [LARGE SCALE GENOMIC DNA]</scope>
    <source>
        <strain evidence="4">CGMCC 4.7289</strain>
    </source>
</reference>
<dbReference type="Pfam" id="PF05345">
    <property type="entry name" value="He_PIG"/>
    <property type="match status" value="1"/>
</dbReference>
<organism evidence="3 4">
    <name type="scientific">Hamadaea flava</name>
    <dbReference type="NCBI Taxonomy" id="1742688"/>
    <lineage>
        <taxon>Bacteria</taxon>
        <taxon>Bacillati</taxon>
        <taxon>Actinomycetota</taxon>
        <taxon>Actinomycetes</taxon>
        <taxon>Micromonosporales</taxon>
        <taxon>Micromonosporaceae</taxon>
        <taxon>Hamadaea</taxon>
    </lineage>
</organism>
<protein>
    <submittedName>
        <fullName evidence="3">Ig domain-containing protein</fullName>
    </submittedName>
</protein>
<dbReference type="RefSeq" id="WP_253755820.1">
    <property type="nucleotide sequence ID" value="NZ_JAMZDZ010000001.1"/>
</dbReference>
<accession>A0ABV8LGM4</accession>
<dbReference type="EMBL" id="JBHSAY010000004">
    <property type="protein sequence ID" value="MFC4130082.1"/>
    <property type="molecule type" value="Genomic_DNA"/>
</dbReference>
<dbReference type="SUPFAM" id="SSF50494">
    <property type="entry name" value="Trypsin-like serine proteases"/>
    <property type="match status" value="1"/>
</dbReference>
<dbReference type="InterPro" id="IPR015919">
    <property type="entry name" value="Cadherin-like_sf"/>
</dbReference>
<evidence type="ECO:0000256" key="1">
    <source>
        <dbReference type="SAM" id="SignalP"/>
    </source>
</evidence>
<feature type="domain" description="Dystroglycan-type cadherin-like" evidence="2">
    <location>
        <begin position="282"/>
        <end position="372"/>
    </location>
</feature>
<feature type="signal peptide" evidence="1">
    <location>
        <begin position="1"/>
        <end position="27"/>
    </location>
</feature>
<name>A0ABV8LGM4_9ACTN</name>
<proteinExistence type="predicted"/>
<dbReference type="Gene3D" id="2.40.10.10">
    <property type="entry name" value="Trypsin-like serine proteases"/>
    <property type="match status" value="2"/>
</dbReference>
<evidence type="ECO:0000313" key="4">
    <source>
        <dbReference type="Proteomes" id="UP001595816"/>
    </source>
</evidence>
<sequence length="521" mass="53485">MLRRLAITLGATVLGAAALAGPTPAAADTLQAASLTATIALSNCSASLVRYPTSVDTDRAMMLTNGHCYEGGMPGAGVVLTNRSSTRSGTLLSSTGSSLGTVRADLMLYATMTNTDVTLYRLNTTYASIKTSYGVTALTISASHPTAGSSMFIPSGYWKQIWNCSINGFVGTLREDAWTFHDSIRYDPDCDTTHGTSGSPIVDLTSGQIVGINNTGNDSGEMCTLDNPCEVDPDGTTHAYQGQSYGQETYWFTTCLTSANAIDLNKAGCLLPGGTPPTGNTVTVTNPGSKTATTGTPFSLQIQATDSDTTQTLTYTATGLPAGLSINGSTGLISGTPTTVQTSSVTVTAKDSTNASGSATFSVAVGSPGGSCSGQLLGNAGFETGTASPWTSSSGVVDNSSSQAAHSGSWKAWLNGYGSTHTDTLQQAVAIPAGCKATLTFYLHIDSAETTTSTQYDKLTVTVNGTSVATYSNLNKATGYVLRTVTISAYAGTTATLKFTGTEDSSLQTSFVIDDAAITLS</sequence>
<dbReference type="InterPro" id="IPR006644">
    <property type="entry name" value="Cadg"/>
</dbReference>
<dbReference type="Gene3D" id="2.60.120.260">
    <property type="entry name" value="Galactose-binding domain-like"/>
    <property type="match status" value="1"/>
</dbReference>